<dbReference type="OrthoDB" id="6776127at2759"/>
<dbReference type="EMBL" id="VTPC01090990">
    <property type="protein sequence ID" value="KAF2880276.1"/>
    <property type="molecule type" value="Genomic_DNA"/>
</dbReference>
<name>A0A8K0FZ72_IGNLU</name>
<dbReference type="AlphaFoldDB" id="A0A8K0FZ72"/>
<evidence type="ECO:0000313" key="2">
    <source>
        <dbReference type="Proteomes" id="UP000801492"/>
    </source>
</evidence>
<keyword evidence="2" id="KW-1185">Reference proteome</keyword>
<proteinExistence type="predicted"/>
<accession>A0A8K0FZ72</accession>
<dbReference type="Proteomes" id="UP000801492">
    <property type="component" value="Unassembled WGS sequence"/>
</dbReference>
<sequence length="236" mass="27203">MPSRGMILVDLALSIVEGQHDVVPGRPAVFEYSASANTEIENVNSANSNSVLAPLTNVDYNIFKVMSKEFCSDSSDSVAENAQNNAKTQIEVNQASNVSIENETLITEQVMRKSRKRIAQRQQWKRNINKEELRNLKECYDQHIENKDLSRKQKADDIARATEKSSIIVACYDLQVVFTYTVWRYFDLVLWAHPIRRRCYACHNRTGKEKNIKKWFHLRCFSMASCDSKCQENKTL</sequence>
<organism evidence="1 2">
    <name type="scientific">Ignelater luminosus</name>
    <name type="common">Cucubano</name>
    <name type="synonym">Pyrophorus luminosus</name>
    <dbReference type="NCBI Taxonomy" id="2038154"/>
    <lineage>
        <taxon>Eukaryota</taxon>
        <taxon>Metazoa</taxon>
        <taxon>Ecdysozoa</taxon>
        <taxon>Arthropoda</taxon>
        <taxon>Hexapoda</taxon>
        <taxon>Insecta</taxon>
        <taxon>Pterygota</taxon>
        <taxon>Neoptera</taxon>
        <taxon>Endopterygota</taxon>
        <taxon>Coleoptera</taxon>
        <taxon>Polyphaga</taxon>
        <taxon>Elateriformia</taxon>
        <taxon>Elateroidea</taxon>
        <taxon>Elateridae</taxon>
        <taxon>Agrypninae</taxon>
        <taxon>Pyrophorini</taxon>
        <taxon>Ignelater</taxon>
    </lineage>
</organism>
<reference evidence="1" key="1">
    <citation type="submission" date="2019-08" db="EMBL/GenBank/DDBJ databases">
        <title>The genome of the North American firefly Photinus pyralis.</title>
        <authorList>
            <consortium name="Photinus pyralis genome working group"/>
            <person name="Fallon T.R."/>
            <person name="Sander Lower S.E."/>
            <person name="Weng J.-K."/>
        </authorList>
    </citation>
    <scope>NUCLEOTIDE SEQUENCE</scope>
    <source>
        <strain evidence="1">TRF0915ILg1</strain>
        <tissue evidence="1">Whole body</tissue>
    </source>
</reference>
<evidence type="ECO:0000313" key="1">
    <source>
        <dbReference type="EMBL" id="KAF2880276.1"/>
    </source>
</evidence>
<gene>
    <name evidence="1" type="ORF">ILUMI_25899</name>
</gene>
<protein>
    <submittedName>
        <fullName evidence="1">Uncharacterized protein</fullName>
    </submittedName>
</protein>
<comment type="caution">
    <text evidence="1">The sequence shown here is derived from an EMBL/GenBank/DDBJ whole genome shotgun (WGS) entry which is preliminary data.</text>
</comment>